<evidence type="ECO:0000313" key="3">
    <source>
        <dbReference type="Proteomes" id="UP001430953"/>
    </source>
</evidence>
<accession>A0AAW2F0V0</accession>
<feature type="compositionally biased region" description="Low complexity" evidence="1">
    <location>
        <begin position="131"/>
        <end position="143"/>
    </location>
</feature>
<dbReference type="Proteomes" id="UP001430953">
    <property type="component" value="Unassembled WGS sequence"/>
</dbReference>
<feature type="region of interest" description="Disordered" evidence="1">
    <location>
        <begin position="117"/>
        <end position="152"/>
    </location>
</feature>
<dbReference type="EMBL" id="JADYXP020000016">
    <property type="protein sequence ID" value="KAL0107865.1"/>
    <property type="molecule type" value="Genomic_DNA"/>
</dbReference>
<dbReference type="AlphaFoldDB" id="A0AAW2F0V0"/>
<protein>
    <recommendedName>
        <fullName evidence="4">Secreted protein</fullName>
    </recommendedName>
</protein>
<comment type="caution">
    <text evidence="2">The sequence shown here is derived from an EMBL/GenBank/DDBJ whole genome shotgun (WGS) entry which is preliminary data.</text>
</comment>
<proteinExistence type="predicted"/>
<evidence type="ECO:0000256" key="1">
    <source>
        <dbReference type="SAM" id="MobiDB-lite"/>
    </source>
</evidence>
<evidence type="ECO:0000313" key="2">
    <source>
        <dbReference type="EMBL" id="KAL0107865.1"/>
    </source>
</evidence>
<reference evidence="2 3" key="1">
    <citation type="submission" date="2023-03" db="EMBL/GenBank/DDBJ databases">
        <title>High recombination rates correlate with genetic variation in Cardiocondyla obscurior ants.</title>
        <authorList>
            <person name="Errbii M."/>
        </authorList>
    </citation>
    <scope>NUCLEOTIDE SEQUENCE [LARGE SCALE GENOMIC DNA]</scope>
    <source>
        <strain evidence="2">Alpha-2009</strain>
        <tissue evidence="2">Whole body</tissue>
    </source>
</reference>
<keyword evidence="3" id="KW-1185">Reference proteome</keyword>
<name>A0AAW2F0V0_9HYME</name>
<sequence length="152" mass="17720">MGRKRKFPSFLFPPCSLTLASRRCKCMRRRTKATAEGDGVGWHFALQQLAHKPPLRRYCHNLYSVRKTFVVTGFPFPWPRRRDDTPHFSRFLPRRTRMGPFRGLRNVMSNWPCGNAHVKRRKGFSPPPPSRAGRSARSGRFPSVGIRKDFHK</sequence>
<organism evidence="2 3">
    <name type="scientific">Cardiocondyla obscurior</name>
    <dbReference type="NCBI Taxonomy" id="286306"/>
    <lineage>
        <taxon>Eukaryota</taxon>
        <taxon>Metazoa</taxon>
        <taxon>Ecdysozoa</taxon>
        <taxon>Arthropoda</taxon>
        <taxon>Hexapoda</taxon>
        <taxon>Insecta</taxon>
        <taxon>Pterygota</taxon>
        <taxon>Neoptera</taxon>
        <taxon>Endopterygota</taxon>
        <taxon>Hymenoptera</taxon>
        <taxon>Apocrita</taxon>
        <taxon>Aculeata</taxon>
        <taxon>Formicoidea</taxon>
        <taxon>Formicidae</taxon>
        <taxon>Myrmicinae</taxon>
        <taxon>Cardiocondyla</taxon>
    </lineage>
</organism>
<gene>
    <name evidence="2" type="ORF">PUN28_014853</name>
</gene>
<evidence type="ECO:0008006" key="4">
    <source>
        <dbReference type="Google" id="ProtNLM"/>
    </source>
</evidence>